<feature type="compositionally biased region" description="Basic and acidic residues" evidence="2">
    <location>
        <begin position="67"/>
        <end position="94"/>
    </location>
</feature>
<dbReference type="AlphaFoldDB" id="A0A3S4S2P1"/>
<feature type="coiled-coil region" evidence="1">
    <location>
        <begin position="32"/>
        <end position="66"/>
    </location>
</feature>
<protein>
    <submittedName>
        <fullName evidence="4">Protein of uncharacterized function (DUF2681)</fullName>
    </submittedName>
</protein>
<accession>A0A3S4S2P1</accession>
<dbReference type="Pfam" id="PF10883">
    <property type="entry name" value="DUF2681"/>
    <property type="match status" value="1"/>
</dbReference>
<dbReference type="RefSeq" id="WP_005705096.1">
    <property type="nucleotide sequence ID" value="NZ_AEWB02000040.1"/>
</dbReference>
<evidence type="ECO:0000256" key="2">
    <source>
        <dbReference type="SAM" id="MobiDB-lite"/>
    </source>
</evidence>
<keyword evidence="1" id="KW-0175">Coiled coil</keyword>
<reference evidence="4 5" key="1">
    <citation type="submission" date="2018-12" db="EMBL/GenBank/DDBJ databases">
        <authorList>
            <consortium name="Pathogen Informatics"/>
        </authorList>
    </citation>
    <scope>NUCLEOTIDE SEQUENCE [LARGE SCALE GENOMIC DNA]</scope>
    <source>
        <strain evidence="4 5">NCTC5906</strain>
    </source>
</reference>
<organism evidence="4 5">
    <name type="scientific">Aggregatibacter aphrophilus ATCC 33389</name>
    <dbReference type="NCBI Taxonomy" id="985008"/>
    <lineage>
        <taxon>Bacteria</taxon>
        <taxon>Pseudomonadati</taxon>
        <taxon>Pseudomonadota</taxon>
        <taxon>Gammaproteobacteria</taxon>
        <taxon>Pasteurellales</taxon>
        <taxon>Pasteurellaceae</taxon>
        <taxon>Aggregatibacter</taxon>
    </lineage>
</organism>
<keyword evidence="3" id="KW-0812">Transmembrane</keyword>
<feature type="region of interest" description="Disordered" evidence="2">
    <location>
        <begin position="66"/>
        <end position="94"/>
    </location>
</feature>
<keyword evidence="3" id="KW-0472">Membrane</keyword>
<proteinExistence type="predicted"/>
<dbReference type="Proteomes" id="UP000272690">
    <property type="component" value="Chromosome"/>
</dbReference>
<dbReference type="GeneID" id="49634783"/>
<evidence type="ECO:0000256" key="1">
    <source>
        <dbReference type="SAM" id="Coils"/>
    </source>
</evidence>
<keyword evidence="3" id="KW-1133">Transmembrane helix</keyword>
<evidence type="ECO:0000256" key="3">
    <source>
        <dbReference type="SAM" id="Phobius"/>
    </source>
</evidence>
<dbReference type="InterPro" id="IPR020274">
    <property type="entry name" value="Uncharacterised_HI1496"/>
</dbReference>
<name>A0A3S4S2P1_AGGAP</name>
<gene>
    <name evidence="4" type="ORF">NCTC5906_00350</name>
</gene>
<feature type="transmembrane region" description="Helical" evidence="3">
    <location>
        <begin position="6"/>
        <end position="23"/>
    </location>
</feature>
<evidence type="ECO:0000313" key="4">
    <source>
        <dbReference type="EMBL" id="VEF41232.1"/>
    </source>
</evidence>
<dbReference type="EMBL" id="LR134327">
    <property type="protein sequence ID" value="VEF41232.1"/>
    <property type="molecule type" value="Genomic_DNA"/>
</dbReference>
<evidence type="ECO:0000313" key="5">
    <source>
        <dbReference type="Proteomes" id="UP000272690"/>
    </source>
</evidence>
<sequence>MINLSLIGALGAVILAIIGYVYFKIRRIKSHAESLSRANAELTTKNEQLKTEKAVVEKQVKNYKVKQKNDETTHGLGRDSVVDELRKNNDLRAE</sequence>